<evidence type="ECO:0000256" key="8">
    <source>
        <dbReference type="RuleBase" id="RU003829"/>
    </source>
</evidence>
<organism evidence="11 12">
    <name type="scientific">Arxiozyma heterogenica</name>
    <dbReference type="NCBI Taxonomy" id="278026"/>
    <lineage>
        <taxon>Eukaryota</taxon>
        <taxon>Fungi</taxon>
        <taxon>Dikarya</taxon>
        <taxon>Ascomycota</taxon>
        <taxon>Saccharomycotina</taxon>
        <taxon>Saccharomycetes</taxon>
        <taxon>Saccharomycetales</taxon>
        <taxon>Saccharomycetaceae</taxon>
        <taxon>Arxiozyma</taxon>
    </lineage>
</organism>
<dbReference type="GO" id="GO:0006511">
    <property type="term" value="P:ubiquitin-dependent protein catabolic process"/>
    <property type="evidence" value="ECO:0007669"/>
    <property type="project" value="InterPro"/>
</dbReference>
<protein>
    <recommendedName>
        <fullName evidence="10">Cullin family profile domain-containing protein</fullName>
    </recommendedName>
</protein>
<evidence type="ECO:0000256" key="7">
    <source>
        <dbReference type="PROSITE-ProRule" id="PRU00330"/>
    </source>
</evidence>
<evidence type="ECO:0000313" key="11">
    <source>
        <dbReference type="EMBL" id="KAK5779224.1"/>
    </source>
</evidence>
<dbReference type="SUPFAM" id="SSF74788">
    <property type="entry name" value="Cullin repeat-like"/>
    <property type="match status" value="1"/>
</dbReference>
<evidence type="ECO:0000256" key="1">
    <source>
        <dbReference type="ARBA" id="ARBA00004585"/>
    </source>
</evidence>
<dbReference type="PANTHER" id="PTHR31679:SF2">
    <property type="entry name" value="PEROXISOMAL MEMBRANE PROTEIN PEX30-RELATED"/>
    <property type="match status" value="1"/>
</dbReference>
<dbReference type="Pfam" id="PF06398">
    <property type="entry name" value="Pex24p"/>
    <property type="match status" value="1"/>
</dbReference>
<dbReference type="Proteomes" id="UP001306508">
    <property type="component" value="Unassembled WGS sequence"/>
</dbReference>
<dbReference type="InterPro" id="IPR010482">
    <property type="entry name" value="TECPR1-like_DysF"/>
</dbReference>
<gene>
    <name evidence="11" type="ORF">RI543_003112</name>
</gene>
<dbReference type="PROSITE" id="PS50069">
    <property type="entry name" value="CULLIN_2"/>
    <property type="match status" value="1"/>
</dbReference>
<dbReference type="SMART" id="SM00182">
    <property type="entry name" value="CULLIN"/>
    <property type="match status" value="1"/>
</dbReference>
<dbReference type="GO" id="GO:0031625">
    <property type="term" value="F:ubiquitin protein ligase binding"/>
    <property type="evidence" value="ECO:0007669"/>
    <property type="project" value="InterPro"/>
</dbReference>
<evidence type="ECO:0000256" key="2">
    <source>
        <dbReference type="ARBA" id="ARBA00006019"/>
    </source>
</evidence>
<keyword evidence="3 9" id="KW-0812">Transmembrane</keyword>
<comment type="caution">
    <text evidence="11">The sequence shown here is derived from an EMBL/GenBank/DDBJ whole genome shotgun (WGS) entry which is preliminary data.</text>
</comment>
<feature type="transmembrane region" description="Helical" evidence="9">
    <location>
        <begin position="974"/>
        <end position="992"/>
    </location>
</feature>
<dbReference type="GO" id="GO:0005778">
    <property type="term" value="C:peroxisomal membrane"/>
    <property type="evidence" value="ECO:0007669"/>
    <property type="project" value="UniProtKB-SubCell"/>
</dbReference>
<evidence type="ECO:0000256" key="4">
    <source>
        <dbReference type="ARBA" id="ARBA00022989"/>
    </source>
</evidence>
<evidence type="ECO:0000259" key="10">
    <source>
        <dbReference type="PROSITE" id="PS50069"/>
    </source>
</evidence>
<dbReference type="AlphaFoldDB" id="A0AAN7W1B7"/>
<dbReference type="InterPro" id="IPR016159">
    <property type="entry name" value="Cullin_repeat-like_dom_sf"/>
</dbReference>
<evidence type="ECO:0000256" key="3">
    <source>
        <dbReference type="ARBA" id="ARBA00022692"/>
    </source>
</evidence>
<comment type="similarity">
    <text evidence="2 7 8">Belongs to the cullin family.</text>
</comment>
<dbReference type="InterPro" id="IPR016158">
    <property type="entry name" value="Cullin_homology"/>
</dbReference>
<dbReference type="InterPro" id="IPR001373">
    <property type="entry name" value="Cullin_N"/>
</dbReference>
<keyword evidence="6" id="KW-0576">Peroxisome</keyword>
<proteinExistence type="inferred from homology"/>
<reference evidence="12" key="1">
    <citation type="submission" date="2023-07" db="EMBL/GenBank/DDBJ databases">
        <title>A draft genome of Kazachstania heterogenica Y-27499.</title>
        <authorList>
            <person name="Donic C."/>
            <person name="Kralova J.S."/>
            <person name="Fidel L."/>
            <person name="Ben-Dor S."/>
            <person name="Jung S."/>
        </authorList>
    </citation>
    <scope>NUCLEOTIDE SEQUENCE [LARGE SCALE GENOMIC DNA]</scope>
    <source>
        <strain evidence="12">Y27499</strain>
    </source>
</reference>
<evidence type="ECO:0000256" key="9">
    <source>
        <dbReference type="SAM" id="Phobius"/>
    </source>
</evidence>
<dbReference type="InterPro" id="IPR019559">
    <property type="entry name" value="Cullin_neddylation_domain"/>
</dbReference>
<evidence type="ECO:0000256" key="6">
    <source>
        <dbReference type="ARBA" id="ARBA00023140"/>
    </source>
</evidence>
<feature type="transmembrane region" description="Helical" evidence="9">
    <location>
        <begin position="912"/>
        <end position="928"/>
    </location>
</feature>
<comment type="subcellular location">
    <subcellularLocation>
        <location evidence="1">Peroxisome membrane</location>
        <topology evidence="1">Multi-pass membrane protein</topology>
    </subcellularLocation>
</comment>
<dbReference type="SUPFAM" id="SSF46785">
    <property type="entry name" value="Winged helix' DNA-binding domain"/>
    <property type="match status" value="1"/>
</dbReference>
<dbReference type="EMBL" id="JAWIZZ010000047">
    <property type="protein sequence ID" value="KAK5779224.1"/>
    <property type="molecule type" value="Genomic_DNA"/>
</dbReference>
<dbReference type="InterPro" id="IPR006614">
    <property type="entry name" value="Peroxin/Ferlin"/>
</dbReference>
<dbReference type="InterPro" id="IPR036317">
    <property type="entry name" value="Cullin_homology_sf"/>
</dbReference>
<feature type="domain" description="Cullin family profile" evidence="10">
    <location>
        <begin position="394"/>
        <end position="648"/>
    </location>
</feature>
<dbReference type="GO" id="GO:0007031">
    <property type="term" value="P:peroxisome organization"/>
    <property type="evidence" value="ECO:0007669"/>
    <property type="project" value="UniProtKB-ARBA"/>
</dbReference>
<dbReference type="Pfam" id="PF26557">
    <property type="entry name" value="Cullin_AB"/>
    <property type="match status" value="1"/>
</dbReference>
<keyword evidence="12" id="KW-1185">Reference proteome</keyword>
<dbReference type="Pfam" id="PF00888">
    <property type="entry name" value="Cullin"/>
    <property type="match status" value="1"/>
</dbReference>
<dbReference type="InterPro" id="IPR036388">
    <property type="entry name" value="WH-like_DNA-bd_sf"/>
</dbReference>
<dbReference type="Gene3D" id="3.30.230.130">
    <property type="entry name" value="Cullin, Chain C, Domain 2"/>
    <property type="match status" value="1"/>
</dbReference>
<dbReference type="InterPro" id="IPR052646">
    <property type="entry name" value="Peroxisomal_PEX28-32"/>
</dbReference>
<keyword evidence="4 9" id="KW-1133">Transmembrane helix</keyword>
<feature type="transmembrane region" description="Helical" evidence="9">
    <location>
        <begin position="998"/>
        <end position="1017"/>
    </location>
</feature>
<dbReference type="InterPro" id="IPR059120">
    <property type="entry name" value="Cullin-like_AB"/>
</dbReference>
<dbReference type="Gene3D" id="1.20.1310.10">
    <property type="entry name" value="Cullin Repeats"/>
    <property type="match status" value="2"/>
</dbReference>
<dbReference type="SMART" id="SM00693">
    <property type="entry name" value="DysFN"/>
    <property type="match status" value="1"/>
</dbReference>
<evidence type="ECO:0000313" key="12">
    <source>
        <dbReference type="Proteomes" id="UP001306508"/>
    </source>
</evidence>
<dbReference type="PANTHER" id="PTHR31679">
    <property type="entry name" value="PEROXISOMAL MEMBRANE PROTEIN PEX30-RELATED"/>
    <property type="match status" value="1"/>
</dbReference>
<name>A0AAN7W1B7_9SACH</name>
<evidence type="ECO:0000256" key="5">
    <source>
        <dbReference type="ARBA" id="ARBA00023136"/>
    </source>
</evidence>
<dbReference type="Gene3D" id="1.10.10.10">
    <property type="entry name" value="Winged helix-like DNA-binding domain superfamily/Winged helix DNA-binding domain"/>
    <property type="match status" value="1"/>
</dbReference>
<dbReference type="SMART" id="SM00884">
    <property type="entry name" value="Cullin_Nedd8"/>
    <property type="match status" value="1"/>
</dbReference>
<dbReference type="SMART" id="SM00694">
    <property type="entry name" value="DysFC"/>
    <property type="match status" value="1"/>
</dbReference>
<accession>A0AAN7W1B7</accession>
<dbReference type="InterPro" id="IPR036390">
    <property type="entry name" value="WH_DNA-bd_sf"/>
</dbReference>
<keyword evidence="5 9" id="KW-0472">Membrane</keyword>
<dbReference type="SUPFAM" id="SSF75632">
    <property type="entry name" value="Cullin homology domain"/>
    <property type="match status" value="1"/>
</dbReference>
<sequence>MAPLTVKLVKRTPPLYTSFEELWEVVNNALEHIFLDETSKVSFQRVYRAVYDITLLGESSRFYSQMKTYLTDKMILLREEMFNNTDDLMKTELCSDNVHMLNVFWLSLNQRFKWIGGLMLYFDKVYCVPKRSLQVIDLCYSTFYQNILSPLSNFLLYSVINTINLIRKRLSQSDDLSVLLPEEQNVIEQVKSLISMMELITVDNATQYSVYNKIFESYFLENLDIFFGTSMNWEGTSPLETFYKIQRLISTEYYISKQLFNDDTRNKVFKKLEKVLVEEKATTIVDPLIQLALSDLNKTLLKKILYLTIDCEEYLTKCYDSIKLHILNDLKDNIHLDTSLKRRSLMGVKWVSKVIQKRESYLKLLDIQYPKGYDASGLLVDEPFQKYLNLDKKQSTEFLCYIIDTQLKRPPSVSLTLEVINSELDSIIKLVKALSEKDEFMETYKVMLSKRLLHQRYTYEWEVSIFKKLSYEIGSYFTGNIETMLKDIVISGDLSRITRTMNGNKHMAHQLPSFEFHPNILTMTAWPFNPVNEQENEQIILPKCMQIQLDNFEMVYRKKYNQRLLKWCHPLGLVEVAYWFGEGEDLRKYNLLLPFYSAIVFLSVLEDDVVSNDNDNNNSNKEPWTLGRIQQATGLSITEVTRQLVSLSIAPRFRILKKIPEGPIINPSDIFSINEDFRSPTDIVRVKTVNITSTNEPLVNTKLGMSVKKTLERDRFITTNAIAVRIMKQEKTLTEMELFERCQAALKTRFSLQSRTFHHTIRHLESDTTSSNMLNGIIQNKESRISPTLISSSVSTQPYLLKSAMKRRHKKNYKSGGIINQRRRRLRRQDGNYRNDYNYIWSDDTVIASSPLLNSTPPIVSRRLLKLYPYLIILDRVLGILIWNNKEFYWVNYSLVIIFFLLVQYFHLIMKYMGHILLFLLLLLYSLLDKYVNSIVSTYPTLDDIILIMGTLSQKADLIQTPITILNKQDIMRLWFTIMFFTPCYIVLTTFIISPRHIFLIVGLYILTYYSPSCRWVRKYLWKFRLIRLALFYLTGLDFGGLTNKDKNAFRKAIETVAMMSSCNNSDDKTNDKTNSGGVKYTFVLFENQRKWIGVGWTASMLSYERDCWTDEHLNPTSDLANFKLPQDDSDENQWRWVDNYWQLDKTNNGAIQLSSKEPTLTSNPADDEGFIYYDNTWKNPSLEDTFTKFTRRRRWVRIAEFINNKYLEAGNNQEDNTSSVKADLDSINSSSSVSSFSINHENSINNENFPLKPRKVGFSENNNIHILPLDGYINEDDV</sequence>